<sequence length="129" mass="14830">MERVEIPLTSNVGDSEAIRKCITAGYFYHIAKFSKGGMYKTAKKSQTVLMHPQSCLVEDLPRWVVYHELVMTTKEYMRTVTTVEGKWLMEVAPHYYKDSEVNDSNTKKMPKNKGKAMAELTKDYGEPSR</sequence>
<dbReference type="Pfam" id="PF07717">
    <property type="entry name" value="OB_NTP_bind"/>
    <property type="match status" value="1"/>
</dbReference>
<name>A0A8B7PJI4_HYAAZ</name>
<dbReference type="KEGG" id="hazt:108681767"/>
<reference evidence="4 5" key="1">
    <citation type="submission" date="2025-04" db="UniProtKB">
        <authorList>
            <consortium name="RefSeq"/>
        </authorList>
    </citation>
    <scope>IDENTIFICATION</scope>
    <source>
        <tissue evidence="4 5">Whole organism</tissue>
    </source>
</reference>
<protein>
    <submittedName>
        <fullName evidence="4 5">Pre-mRNA-splicing factor ATP-dependent RNA helicase DHX16-like</fullName>
    </submittedName>
</protein>
<dbReference type="GeneID" id="108681767"/>
<evidence type="ECO:0000259" key="2">
    <source>
        <dbReference type="Pfam" id="PF07717"/>
    </source>
</evidence>
<dbReference type="RefSeq" id="XP_047740602.1">
    <property type="nucleotide sequence ID" value="XM_047884646.1"/>
</dbReference>
<evidence type="ECO:0000313" key="5">
    <source>
        <dbReference type="RefSeq" id="XP_018026329.1"/>
    </source>
</evidence>
<dbReference type="RefSeq" id="XP_018026330.1">
    <property type="nucleotide sequence ID" value="XM_018170841.2"/>
</dbReference>
<accession>A0A8B7PJI4</accession>
<keyword evidence="3" id="KW-1185">Reference proteome</keyword>
<proteinExistence type="predicted"/>
<dbReference type="AlphaFoldDB" id="A0A8B7PJI4"/>
<feature type="domain" description="DEAD-box helicase OB fold" evidence="2">
    <location>
        <begin position="18"/>
        <end position="95"/>
    </location>
</feature>
<evidence type="ECO:0000256" key="1">
    <source>
        <dbReference type="SAM" id="MobiDB-lite"/>
    </source>
</evidence>
<feature type="compositionally biased region" description="Basic and acidic residues" evidence="1">
    <location>
        <begin position="120"/>
        <end position="129"/>
    </location>
</feature>
<evidence type="ECO:0000313" key="3">
    <source>
        <dbReference type="Proteomes" id="UP000694843"/>
    </source>
</evidence>
<dbReference type="RefSeq" id="XP_018026329.1">
    <property type="nucleotide sequence ID" value="XM_018170840.2"/>
</dbReference>
<dbReference type="RefSeq" id="XP_018026328.1">
    <property type="nucleotide sequence ID" value="XM_018170839.2"/>
</dbReference>
<organism evidence="3 5">
    <name type="scientific">Hyalella azteca</name>
    <name type="common">Amphipod</name>
    <dbReference type="NCBI Taxonomy" id="294128"/>
    <lineage>
        <taxon>Eukaryota</taxon>
        <taxon>Metazoa</taxon>
        <taxon>Ecdysozoa</taxon>
        <taxon>Arthropoda</taxon>
        <taxon>Crustacea</taxon>
        <taxon>Multicrustacea</taxon>
        <taxon>Malacostraca</taxon>
        <taxon>Eumalacostraca</taxon>
        <taxon>Peracarida</taxon>
        <taxon>Amphipoda</taxon>
        <taxon>Senticaudata</taxon>
        <taxon>Talitrida</taxon>
        <taxon>Talitroidea</taxon>
        <taxon>Hyalellidae</taxon>
        <taxon>Hyalella</taxon>
    </lineage>
</organism>
<dbReference type="InterPro" id="IPR011709">
    <property type="entry name" value="DEAD-box_helicase_OB_fold"/>
</dbReference>
<evidence type="ECO:0000313" key="4">
    <source>
        <dbReference type="RefSeq" id="XP_018026328.1"/>
    </source>
</evidence>
<dbReference type="Proteomes" id="UP000694843">
    <property type="component" value="Unplaced"/>
</dbReference>
<gene>
    <name evidence="4 5 6 7" type="primary">LOC108681767</name>
</gene>
<feature type="region of interest" description="Disordered" evidence="1">
    <location>
        <begin position="100"/>
        <end position="129"/>
    </location>
</feature>
<evidence type="ECO:0000313" key="6">
    <source>
        <dbReference type="RefSeq" id="XP_018026330.1"/>
    </source>
</evidence>
<dbReference type="OrthoDB" id="10253254at2759"/>
<evidence type="ECO:0000313" key="7">
    <source>
        <dbReference type="RefSeq" id="XP_047740602.1"/>
    </source>
</evidence>
<dbReference type="OMA" id="QRRTVYI"/>